<protein>
    <recommendedName>
        <fullName evidence="9">Bicarbonate transporter-like transmembrane domain-containing protein</fullName>
    </recommendedName>
</protein>
<feature type="transmembrane region" description="Helical" evidence="7">
    <location>
        <begin position="621"/>
        <end position="643"/>
    </location>
</feature>
<evidence type="ECO:0000256" key="5">
    <source>
        <dbReference type="SAM" id="Coils"/>
    </source>
</evidence>
<evidence type="ECO:0000256" key="2">
    <source>
        <dbReference type="ARBA" id="ARBA00022692"/>
    </source>
</evidence>
<dbReference type="Gene3D" id="1.10.287.570">
    <property type="entry name" value="Helical hairpin bin"/>
    <property type="match status" value="1"/>
</dbReference>
<accession>A0AB34IDP2</accession>
<feature type="transmembrane region" description="Helical" evidence="7">
    <location>
        <begin position="649"/>
        <end position="666"/>
    </location>
</feature>
<feature type="signal peptide" evidence="8">
    <location>
        <begin position="1"/>
        <end position="19"/>
    </location>
</feature>
<feature type="region of interest" description="Disordered" evidence="6">
    <location>
        <begin position="26"/>
        <end position="47"/>
    </location>
</feature>
<feature type="transmembrane region" description="Helical" evidence="7">
    <location>
        <begin position="211"/>
        <end position="235"/>
    </location>
</feature>
<evidence type="ECO:0000256" key="4">
    <source>
        <dbReference type="ARBA" id="ARBA00023136"/>
    </source>
</evidence>
<feature type="transmembrane region" description="Helical" evidence="7">
    <location>
        <begin position="271"/>
        <end position="290"/>
    </location>
</feature>
<sequence length="690" mass="74630">MGLARPMLGVLLGSHVLDAALSPPLPFRTSRPHFPRAAASPPARPRPLMALDDARNGRGAVNDSERELRVLEERLREREIELSLEREAQLQAAESARGGKGRGGGGGGGGSGGRAAGLPFRDEADVWLRSVEWVGSWPVGDPAANPVFEPTEGTRSIQWCRGLREDIKRKAPYYLSDWKQGATTKSLAAISFLYFASLASVVAFGGAMSSLTHGCMGVTEVLASCGICGMLYAIIAGQPMTFLAPTGLTLAFTAALYRYCLTLGLPFLPLYSWVGCWTALMLIIASTMNASGLIRYCTRFTEDVFNALLAFNFLSEESHPISAAFTHTPHAPLSPRRHPLHRLLRAFRSLRTEFVTTASAASGWLALNTATLTAWLLQSTAAFRSKRFLSEPIRELVSDFGPPLVICGVSALSLLVPSALGGFTRLAMPRSFELSGGRPWLVDMWALPVQYRWYAALPAIFLAMLFFLDQNITVRTVNSPAHKLQKGAAYHLDLCALGLLTGLASVCGLPWMCSATVQSLNHIRAMSIYTKRQAADGSVIELPEKVIETRATGFGVHAAILASALIVPLLRGVPVAVVSGVFLYLGKKVMSGNQFLRRCKTVFLESELLEAAMDGEKEQLLLGRAAVIKFTGIQVLCLASLWALKLNPATALVFPSLIGVLMLLRAKLIPRLFKSRELLLLDTAIGATQA</sequence>
<feature type="chain" id="PRO_5044199337" description="Bicarbonate transporter-like transmembrane domain-containing protein" evidence="8">
    <location>
        <begin position="20"/>
        <end position="690"/>
    </location>
</feature>
<keyword evidence="5" id="KW-0175">Coiled coil</keyword>
<feature type="transmembrane region" description="Helical" evidence="7">
    <location>
        <begin position="558"/>
        <end position="585"/>
    </location>
</feature>
<feature type="transmembrane region" description="Helical" evidence="7">
    <location>
        <begin position="451"/>
        <end position="468"/>
    </location>
</feature>
<dbReference type="PANTHER" id="PTHR11453">
    <property type="entry name" value="ANION EXCHANGE PROTEIN"/>
    <property type="match status" value="1"/>
</dbReference>
<dbReference type="InterPro" id="IPR003020">
    <property type="entry name" value="HCO3_transpt_euk"/>
</dbReference>
<evidence type="ECO:0000256" key="1">
    <source>
        <dbReference type="ARBA" id="ARBA00004141"/>
    </source>
</evidence>
<keyword evidence="4 7" id="KW-0472">Membrane</keyword>
<feature type="domain" description="Bicarbonate transporter-like transmembrane" evidence="9">
    <location>
        <begin position="159"/>
        <end position="330"/>
    </location>
</feature>
<dbReference type="Pfam" id="PF00955">
    <property type="entry name" value="HCO3_cotransp"/>
    <property type="match status" value="2"/>
</dbReference>
<evidence type="ECO:0000313" key="10">
    <source>
        <dbReference type="EMBL" id="KAL1496855.1"/>
    </source>
</evidence>
<reference evidence="10 11" key="1">
    <citation type="journal article" date="2024" name="Science">
        <title>Giant polyketide synthase enzymes in the biosynthesis of giant marine polyether toxins.</title>
        <authorList>
            <person name="Fallon T.R."/>
            <person name="Shende V.V."/>
            <person name="Wierzbicki I.H."/>
            <person name="Pendleton A.L."/>
            <person name="Watervoot N.F."/>
            <person name="Auber R.P."/>
            <person name="Gonzalez D.J."/>
            <person name="Wisecaver J.H."/>
            <person name="Moore B.S."/>
        </authorList>
    </citation>
    <scope>NUCLEOTIDE SEQUENCE [LARGE SCALE GENOMIC DNA]</scope>
    <source>
        <strain evidence="10 11">12B1</strain>
    </source>
</reference>
<feature type="transmembrane region" description="Helical" evidence="7">
    <location>
        <begin position="187"/>
        <end position="205"/>
    </location>
</feature>
<keyword evidence="3 7" id="KW-1133">Transmembrane helix</keyword>
<evidence type="ECO:0000256" key="8">
    <source>
        <dbReference type="SAM" id="SignalP"/>
    </source>
</evidence>
<evidence type="ECO:0000256" key="7">
    <source>
        <dbReference type="SAM" id="Phobius"/>
    </source>
</evidence>
<name>A0AB34IDP2_PRYPA</name>
<feature type="compositionally biased region" description="Gly residues" evidence="6">
    <location>
        <begin position="101"/>
        <end position="115"/>
    </location>
</feature>
<dbReference type="EMBL" id="JBGBPQ010000028">
    <property type="protein sequence ID" value="KAL1496855.1"/>
    <property type="molecule type" value="Genomic_DNA"/>
</dbReference>
<feature type="transmembrane region" description="Helical" evidence="7">
    <location>
        <begin position="404"/>
        <end position="423"/>
    </location>
</feature>
<keyword evidence="8" id="KW-0732">Signal</keyword>
<dbReference type="GO" id="GO:0006820">
    <property type="term" value="P:monoatomic anion transport"/>
    <property type="evidence" value="ECO:0007669"/>
    <property type="project" value="InterPro"/>
</dbReference>
<dbReference type="InterPro" id="IPR011531">
    <property type="entry name" value="HCO3_transpt-like_TM_dom"/>
</dbReference>
<feature type="region of interest" description="Disordered" evidence="6">
    <location>
        <begin position="91"/>
        <end position="116"/>
    </location>
</feature>
<feature type="domain" description="Bicarbonate transporter-like transmembrane" evidence="9">
    <location>
        <begin position="371"/>
        <end position="684"/>
    </location>
</feature>
<dbReference type="PANTHER" id="PTHR11453:SF127">
    <property type="entry name" value="SOLUTE CARRIER FAMILY 4 MEMBER 11"/>
    <property type="match status" value="1"/>
</dbReference>
<dbReference type="AlphaFoldDB" id="A0AB34IDP2"/>
<dbReference type="GO" id="GO:0005452">
    <property type="term" value="F:solute:inorganic anion antiporter activity"/>
    <property type="evidence" value="ECO:0007669"/>
    <property type="project" value="InterPro"/>
</dbReference>
<dbReference type="GO" id="GO:0005886">
    <property type="term" value="C:plasma membrane"/>
    <property type="evidence" value="ECO:0007669"/>
    <property type="project" value="TreeGrafter"/>
</dbReference>
<evidence type="ECO:0000313" key="11">
    <source>
        <dbReference type="Proteomes" id="UP001515480"/>
    </source>
</evidence>
<dbReference type="Proteomes" id="UP001515480">
    <property type="component" value="Unassembled WGS sequence"/>
</dbReference>
<organism evidence="10 11">
    <name type="scientific">Prymnesium parvum</name>
    <name type="common">Toxic golden alga</name>
    <dbReference type="NCBI Taxonomy" id="97485"/>
    <lineage>
        <taxon>Eukaryota</taxon>
        <taxon>Haptista</taxon>
        <taxon>Haptophyta</taxon>
        <taxon>Prymnesiophyceae</taxon>
        <taxon>Prymnesiales</taxon>
        <taxon>Prymnesiaceae</taxon>
        <taxon>Prymnesium</taxon>
    </lineage>
</organism>
<comment type="caution">
    <text evidence="10">The sequence shown here is derived from an EMBL/GenBank/DDBJ whole genome shotgun (WGS) entry which is preliminary data.</text>
</comment>
<feature type="transmembrane region" description="Helical" evidence="7">
    <location>
        <begin position="489"/>
        <end position="512"/>
    </location>
</feature>
<comment type="subcellular location">
    <subcellularLocation>
        <location evidence="1">Membrane</location>
        <topology evidence="1">Multi-pass membrane protein</topology>
    </subcellularLocation>
</comment>
<proteinExistence type="predicted"/>
<gene>
    <name evidence="10" type="ORF">AB1Y20_014440</name>
</gene>
<evidence type="ECO:0000256" key="3">
    <source>
        <dbReference type="ARBA" id="ARBA00022989"/>
    </source>
</evidence>
<evidence type="ECO:0000259" key="9">
    <source>
        <dbReference type="Pfam" id="PF00955"/>
    </source>
</evidence>
<keyword evidence="2 7" id="KW-0812">Transmembrane</keyword>
<dbReference type="PRINTS" id="PR01231">
    <property type="entry name" value="HCO3TRNSPORT"/>
</dbReference>
<keyword evidence="11" id="KW-1185">Reference proteome</keyword>
<feature type="coiled-coil region" evidence="5">
    <location>
        <begin position="61"/>
        <end position="88"/>
    </location>
</feature>
<evidence type="ECO:0000256" key="6">
    <source>
        <dbReference type="SAM" id="MobiDB-lite"/>
    </source>
</evidence>
<dbReference type="GO" id="GO:0050801">
    <property type="term" value="P:monoatomic ion homeostasis"/>
    <property type="evidence" value="ECO:0007669"/>
    <property type="project" value="TreeGrafter"/>
</dbReference>